<keyword evidence="2" id="KW-1185">Reference proteome</keyword>
<name>A0ACB7VJ68_DIOAL</name>
<proteinExistence type="predicted"/>
<accession>A0ACB7VJ68</accession>
<evidence type="ECO:0000313" key="2">
    <source>
        <dbReference type="Proteomes" id="UP000827976"/>
    </source>
</evidence>
<dbReference type="Proteomes" id="UP000827976">
    <property type="component" value="Chromosome 8"/>
</dbReference>
<sequence length="126" mass="14467">MSFFRNLIDSFSQFFLVSDPSSAHHYDPQLMDASAFAARPSVVSERVVNKLKGYFYLAKEEINKAVRAEEWGLTNDAIAHYKNAHRVMLEAKAARVPSAMPSSDQEKVRIYQQKISKWQDNVTERL</sequence>
<gene>
    <name evidence="1" type="ORF">IHE45_08G046400</name>
</gene>
<evidence type="ECO:0000313" key="1">
    <source>
        <dbReference type="EMBL" id="KAH7674052.1"/>
    </source>
</evidence>
<organism evidence="1 2">
    <name type="scientific">Dioscorea alata</name>
    <name type="common">Purple yam</name>
    <dbReference type="NCBI Taxonomy" id="55571"/>
    <lineage>
        <taxon>Eukaryota</taxon>
        <taxon>Viridiplantae</taxon>
        <taxon>Streptophyta</taxon>
        <taxon>Embryophyta</taxon>
        <taxon>Tracheophyta</taxon>
        <taxon>Spermatophyta</taxon>
        <taxon>Magnoliopsida</taxon>
        <taxon>Liliopsida</taxon>
        <taxon>Dioscoreales</taxon>
        <taxon>Dioscoreaceae</taxon>
        <taxon>Dioscorea</taxon>
    </lineage>
</organism>
<reference evidence="2" key="1">
    <citation type="journal article" date="2022" name="Nat. Commun.">
        <title>Chromosome evolution and the genetic basis of agronomically important traits in greater yam.</title>
        <authorList>
            <person name="Bredeson J.V."/>
            <person name="Lyons J.B."/>
            <person name="Oniyinde I.O."/>
            <person name="Okereke N.R."/>
            <person name="Kolade O."/>
            <person name="Nnabue I."/>
            <person name="Nwadili C.O."/>
            <person name="Hribova E."/>
            <person name="Parker M."/>
            <person name="Nwogha J."/>
            <person name="Shu S."/>
            <person name="Carlson J."/>
            <person name="Kariba R."/>
            <person name="Muthemba S."/>
            <person name="Knop K."/>
            <person name="Barton G.J."/>
            <person name="Sherwood A.V."/>
            <person name="Lopez-Montes A."/>
            <person name="Asiedu R."/>
            <person name="Jamnadass R."/>
            <person name="Muchugi A."/>
            <person name="Goodstein D."/>
            <person name="Egesi C.N."/>
            <person name="Featherston J."/>
            <person name="Asfaw A."/>
            <person name="Simpson G.G."/>
            <person name="Dolezel J."/>
            <person name="Hendre P.S."/>
            <person name="Van Deynze A."/>
            <person name="Kumar P.L."/>
            <person name="Obidiegwu J.E."/>
            <person name="Bhattacharjee R."/>
            <person name="Rokhsar D.S."/>
        </authorList>
    </citation>
    <scope>NUCLEOTIDE SEQUENCE [LARGE SCALE GENOMIC DNA]</scope>
    <source>
        <strain evidence="2">cv. TDa95/00328</strain>
    </source>
</reference>
<dbReference type="EMBL" id="CM037018">
    <property type="protein sequence ID" value="KAH7674052.1"/>
    <property type="molecule type" value="Genomic_DNA"/>
</dbReference>
<comment type="caution">
    <text evidence="1">The sequence shown here is derived from an EMBL/GenBank/DDBJ whole genome shotgun (WGS) entry which is preliminary data.</text>
</comment>
<protein>
    <submittedName>
        <fullName evidence="1">MIT domain-containing protein</fullName>
    </submittedName>
</protein>